<feature type="domain" description="Major facilitator superfamily (MFS) profile" evidence="7">
    <location>
        <begin position="246"/>
        <end position="429"/>
    </location>
</feature>
<sequence>MSETASPVRRPDRRAVFSWCLFDWANNSYPTVITTFVFAAYFTRAVAETPEQGTFLWGQATGLAGLAVALTGPVLGAIADRAGARKPWIFWFSLVCIAASAALWFVEPTSDHIPRALLLVALAALGYEYAGIFYNAMLPDLAGNGRTGRLSGWGWAAGYGGGLLCLVVALFALVQADPPPFGLDPELAEPVRATALLVALWYLVFMVPFFLWTPDRPRTSVPMAQTAREGLAELRRLLRDIRQYGTVVRFLLARMFYTDGLVTLFAFGGIYAAGTFGMSFAEIIQFGIAMNVTAGLGAFLFAWVDDWIGPKRTILITLVFLIGFGFAVLLVESVLWFWILALTLGLFVGPAQAAGRSLMARLAPVGKEAEMFGLFALSGKATAWAGPMLLGWATFAFDSQRAGMATILAFFVVGLLILLPLKEPPARRD</sequence>
<evidence type="ECO:0000313" key="8">
    <source>
        <dbReference type="EMBL" id="EKE78542.1"/>
    </source>
</evidence>
<dbReference type="PROSITE" id="PS50850">
    <property type="entry name" value="MFS"/>
    <property type="match status" value="1"/>
</dbReference>
<feature type="transmembrane region" description="Helical" evidence="6">
    <location>
        <begin position="21"/>
        <end position="43"/>
    </location>
</feature>
<dbReference type="PANTHER" id="PTHR23519">
    <property type="entry name" value="AUTOPHAGY-RELATED PROTEIN 22"/>
    <property type="match status" value="1"/>
</dbReference>
<feature type="transmembrane region" description="Helical" evidence="6">
    <location>
        <begin position="88"/>
        <end position="106"/>
    </location>
</feature>
<comment type="caution">
    <text evidence="8">The sequence shown here is derived from an EMBL/GenBank/DDBJ whole genome shotgun (WGS) entry which is preliminary data.</text>
</comment>
<dbReference type="GO" id="GO:0012505">
    <property type="term" value="C:endomembrane system"/>
    <property type="evidence" value="ECO:0007669"/>
    <property type="project" value="UniProtKB-SubCell"/>
</dbReference>
<evidence type="ECO:0000256" key="6">
    <source>
        <dbReference type="SAM" id="Phobius"/>
    </source>
</evidence>
<keyword evidence="3 6" id="KW-0812">Transmembrane</keyword>
<dbReference type="SUPFAM" id="SSF103473">
    <property type="entry name" value="MFS general substrate transporter"/>
    <property type="match status" value="1"/>
</dbReference>
<evidence type="ECO:0000256" key="4">
    <source>
        <dbReference type="ARBA" id="ARBA00022989"/>
    </source>
</evidence>
<dbReference type="eggNOG" id="COG2270">
    <property type="taxonomic scope" value="Bacteria"/>
</dbReference>
<comment type="subcellular location">
    <subcellularLocation>
        <location evidence="1">Endomembrane system</location>
        <topology evidence="1">Multi-pass membrane protein</topology>
    </subcellularLocation>
</comment>
<feature type="transmembrane region" description="Helical" evidence="6">
    <location>
        <begin position="283"/>
        <end position="304"/>
    </location>
</feature>
<dbReference type="RefSeq" id="WP_008943265.1">
    <property type="nucleotide sequence ID" value="NZ_AMRL01000002.1"/>
</dbReference>
<feature type="transmembrane region" description="Helical" evidence="6">
    <location>
        <begin position="313"/>
        <end position="331"/>
    </location>
</feature>
<feature type="transmembrane region" description="Helical" evidence="6">
    <location>
        <begin position="118"/>
        <end position="138"/>
    </location>
</feature>
<dbReference type="Gene3D" id="1.20.1250.20">
    <property type="entry name" value="MFS general substrate transporter like domains"/>
    <property type="match status" value="1"/>
</dbReference>
<dbReference type="Proteomes" id="UP000006746">
    <property type="component" value="Unassembled WGS sequence"/>
</dbReference>
<protein>
    <submittedName>
        <fullName evidence="8">Major facilitator transporter</fullName>
    </submittedName>
</protein>
<keyword evidence="2" id="KW-0813">Transport</keyword>
<feature type="transmembrane region" description="Helical" evidence="6">
    <location>
        <begin position="256"/>
        <end position="277"/>
    </location>
</feature>
<gene>
    <name evidence="8" type="ORF">P24_03241</name>
</gene>
<evidence type="ECO:0000256" key="2">
    <source>
        <dbReference type="ARBA" id="ARBA00022448"/>
    </source>
</evidence>
<dbReference type="GO" id="GO:0022857">
    <property type="term" value="F:transmembrane transporter activity"/>
    <property type="evidence" value="ECO:0007669"/>
    <property type="project" value="InterPro"/>
</dbReference>
<keyword evidence="9" id="KW-1185">Reference proteome</keyword>
<dbReference type="InterPro" id="IPR036259">
    <property type="entry name" value="MFS_trans_sf"/>
</dbReference>
<reference evidence="8 9" key="1">
    <citation type="journal article" date="2012" name="J. Bacteriol.">
        <title>Genome Sequence of Oceanibaculum indicum Type Strain P24.</title>
        <authorList>
            <person name="Lai Q."/>
            <person name="Shao Z."/>
        </authorList>
    </citation>
    <scope>NUCLEOTIDE SEQUENCE [LARGE SCALE GENOMIC DNA]</scope>
    <source>
        <strain evidence="8 9">P24</strain>
    </source>
</reference>
<dbReference type="InterPro" id="IPR020846">
    <property type="entry name" value="MFS_dom"/>
</dbReference>
<evidence type="ECO:0000313" key="9">
    <source>
        <dbReference type="Proteomes" id="UP000006746"/>
    </source>
</evidence>
<feature type="transmembrane region" description="Helical" evidence="6">
    <location>
        <begin position="150"/>
        <end position="173"/>
    </location>
</feature>
<feature type="transmembrane region" description="Helical" evidence="6">
    <location>
        <begin position="402"/>
        <end position="421"/>
    </location>
</feature>
<feature type="transmembrane region" description="Helical" evidence="6">
    <location>
        <begin position="371"/>
        <end position="390"/>
    </location>
</feature>
<evidence type="ECO:0000256" key="5">
    <source>
        <dbReference type="ARBA" id="ARBA00023136"/>
    </source>
</evidence>
<dbReference type="Pfam" id="PF11700">
    <property type="entry name" value="ATG22"/>
    <property type="match status" value="1"/>
</dbReference>
<feature type="transmembrane region" description="Helical" evidence="6">
    <location>
        <begin position="193"/>
        <end position="213"/>
    </location>
</feature>
<dbReference type="InterPro" id="IPR024671">
    <property type="entry name" value="Atg22-like"/>
</dbReference>
<keyword evidence="4 6" id="KW-1133">Transmembrane helix</keyword>
<feature type="transmembrane region" description="Helical" evidence="6">
    <location>
        <begin position="55"/>
        <end position="76"/>
    </location>
</feature>
<dbReference type="EMBL" id="AMRL01000002">
    <property type="protein sequence ID" value="EKE78542.1"/>
    <property type="molecule type" value="Genomic_DNA"/>
</dbReference>
<accession>K2JVE9</accession>
<name>K2JVE9_9PROT</name>
<keyword evidence="5 6" id="KW-0472">Membrane</keyword>
<evidence type="ECO:0000256" key="1">
    <source>
        <dbReference type="ARBA" id="ARBA00004127"/>
    </source>
</evidence>
<evidence type="ECO:0000256" key="3">
    <source>
        <dbReference type="ARBA" id="ARBA00022692"/>
    </source>
</evidence>
<dbReference type="InterPro" id="IPR050495">
    <property type="entry name" value="ATG22/LtaA_families"/>
</dbReference>
<dbReference type="PATRIC" id="fig|1207063.3.peg.658"/>
<feature type="transmembrane region" description="Helical" evidence="6">
    <location>
        <begin position="337"/>
        <end position="359"/>
    </location>
</feature>
<dbReference type="AlphaFoldDB" id="K2JVE9"/>
<dbReference type="PANTHER" id="PTHR23519:SF1">
    <property type="entry name" value="AUTOPHAGY-RELATED PROTEIN 22"/>
    <property type="match status" value="1"/>
</dbReference>
<organism evidence="8 9">
    <name type="scientific">Oceanibaculum indicum P24</name>
    <dbReference type="NCBI Taxonomy" id="1207063"/>
    <lineage>
        <taxon>Bacteria</taxon>
        <taxon>Pseudomonadati</taxon>
        <taxon>Pseudomonadota</taxon>
        <taxon>Alphaproteobacteria</taxon>
        <taxon>Rhodospirillales</taxon>
        <taxon>Oceanibaculaceae</taxon>
        <taxon>Oceanibaculum</taxon>
    </lineage>
</organism>
<proteinExistence type="predicted"/>
<dbReference type="STRING" id="1207063.P24_03241"/>
<evidence type="ECO:0000259" key="7">
    <source>
        <dbReference type="PROSITE" id="PS50850"/>
    </source>
</evidence>